<evidence type="ECO:0000313" key="2">
    <source>
        <dbReference type="Proteomes" id="UP000677244"/>
    </source>
</evidence>
<accession>A0ABS3YYT2</accession>
<comment type="caution">
    <text evidence="1">The sequence shown here is derived from an EMBL/GenBank/DDBJ whole genome shotgun (WGS) entry which is preliminary data.</text>
</comment>
<sequence length="69" mass="7298">MKAIYIILGACAAGICIGLLVAPAKGNETRKKVAETTSDLAEKLKNLIVKAKKAKEGRTADSFSNAVHR</sequence>
<organism evidence="1 2">
    <name type="scientific">Niastella soli</name>
    <dbReference type="NCBI Taxonomy" id="2821487"/>
    <lineage>
        <taxon>Bacteria</taxon>
        <taxon>Pseudomonadati</taxon>
        <taxon>Bacteroidota</taxon>
        <taxon>Chitinophagia</taxon>
        <taxon>Chitinophagales</taxon>
        <taxon>Chitinophagaceae</taxon>
        <taxon>Niastella</taxon>
    </lineage>
</organism>
<reference evidence="1 2" key="1">
    <citation type="submission" date="2021-03" db="EMBL/GenBank/DDBJ databases">
        <title>Assistant Professor.</title>
        <authorList>
            <person name="Huq M.A."/>
        </authorList>
    </citation>
    <scope>NUCLEOTIDE SEQUENCE [LARGE SCALE GENOMIC DNA]</scope>
    <source>
        <strain evidence="1 2">MAH-29</strain>
    </source>
</reference>
<evidence type="ECO:0000313" key="1">
    <source>
        <dbReference type="EMBL" id="MBO9203091.1"/>
    </source>
</evidence>
<dbReference type="EMBL" id="JAGHKO010000005">
    <property type="protein sequence ID" value="MBO9203091.1"/>
    <property type="molecule type" value="Genomic_DNA"/>
</dbReference>
<protein>
    <submittedName>
        <fullName evidence="1">YtxH domain-containing protein</fullName>
    </submittedName>
</protein>
<dbReference type="RefSeq" id="WP_209141145.1">
    <property type="nucleotide sequence ID" value="NZ_JAGHKO010000005.1"/>
</dbReference>
<keyword evidence="2" id="KW-1185">Reference proteome</keyword>
<proteinExistence type="predicted"/>
<name>A0ABS3YYT2_9BACT</name>
<dbReference type="Proteomes" id="UP000677244">
    <property type="component" value="Unassembled WGS sequence"/>
</dbReference>
<gene>
    <name evidence="1" type="ORF">J7I42_22565</name>
</gene>
<dbReference type="Pfam" id="PF12732">
    <property type="entry name" value="YtxH"/>
    <property type="match status" value="1"/>
</dbReference>
<dbReference type="InterPro" id="IPR024623">
    <property type="entry name" value="YtxH"/>
</dbReference>